<feature type="chain" id="PRO_5034248583" description="Subtilisin inhibitor domain-containing protein" evidence="7">
    <location>
        <begin position="28"/>
        <end position="150"/>
    </location>
</feature>
<comment type="similarity">
    <text evidence="2">Belongs to the protease inhibitor I16 (SSI) family.</text>
</comment>
<name>A0A895XJN6_9ACTN</name>
<sequence length="150" mass="16337">MKQFMSRIAAVALATGLVAAVTAPASAERMPVEGPVTEAAAQPDFSPGAFQRTAVLTIVSSNHTQYRSQVLHCVEGTHDHPRHSAACQQLEESNGRIAMIPIVDTYCTMERDPVQLHAWIMWDGKYQQFQGEFGNACQANAETGGIVFDF</sequence>
<comment type="subcellular location">
    <subcellularLocation>
        <location evidence="1">Secreted</location>
    </subcellularLocation>
</comment>
<feature type="domain" description="Subtilisin inhibitor" evidence="8">
    <location>
        <begin position="57"/>
        <end position="135"/>
    </location>
</feature>
<dbReference type="Pfam" id="PF00720">
    <property type="entry name" value="SSI"/>
    <property type="match status" value="1"/>
</dbReference>
<keyword evidence="6" id="KW-1015">Disulfide bond</keyword>
<evidence type="ECO:0000256" key="5">
    <source>
        <dbReference type="ARBA" id="ARBA00022900"/>
    </source>
</evidence>
<dbReference type="Gene3D" id="3.30.350.10">
    <property type="entry name" value="Subtilisin inhibitor-like"/>
    <property type="match status" value="1"/>
</dbReference>
<keyword evidence="10" id="KW-1185">Reference proteome</keyword>
<dbReference type="GO" id="GO:0005576">
    <property type="term" value="C:extracellular region"/>
    <property type="evidence" value="ECO:0007669"/>
    <property type="project" value="UniProtKB-SubCell"/>
</dbReference>
<evidence type="ECO:0000259" key="8">
    <source>
        <dbReference type="Pfam" id="PF00720"/>
    </source>
</evidence>
<evidence type="ECO:0000313" key="9">
    <source>
        <dbReference type="EMBL" id="QSB04022.1"/>
    </source>
</evidence>
<keyword evidence="5" id="KW-0722">Serine protease inhibitor</keyword>
<dbReference type="GO" id="GO:0004867">
    <property type="term" value="F:serine-type endopeptidase inhibitor activity"/>
    <property type="evidence" value="ECO:0007669"/>
    <property type="project" value="UniProtKB-KW"/>
</dbReference>
<dbReference type="InterPro" id="IPR036819">
    <property type="entry name" value="Subtilisin_inhibitor-like_sf"/>
</dbReference>
<evidence type="ECO:0000313" key="10">
    <source>
        <dbReference type="Proteomes" id="UP000662939"/>
    </source>
</evidence>
<organism evidence="9 10">
    <name type="scientific">Natronoglycomyces albus</name>
    <dbReference type="NCBI Taxonomy" id="2811108"/>
    <lineage>
        <taxon>Bacteria</taxon>
        <taxon>Bacillati</taxon>
        <taxon>Actinomycetota</taxon>
        <taxon>Actinomycetes</taxon>
        <taxon>Glycomycetales</taxon>
        <taxon>Glycomycetaceae</taxon>
        <taxon>Natronoglycomyces</taxon>
    </lineage>
</organism>
<gene>
    <name evidence="9" type="ORF">JQS30_09315</name>
</gene>
<keyword evidence="3" id="KW-0964">Secreted</keyword>
<evidence type="ECO:0000256" key="4">
    <source>
        <dbReference type="ARBA" id="ARBA00022690"/>
    </source>
</evidence>
<dbReference type="Proteomes" id="UP000662939">
    <property type="component" value="Chromosome"/>
</dbReference>
<dbReference type="EMBL" id="CP070496">
    <property type="protein sequence ID" value="QSB04022.1"/>
    <property type="molecule type" value="Genomic_DNA"/>
</dbReference>
<evidence type="ECO:0000256" key="2">
    <source>
        <dbReference type="ARBA" id="ARBA00010472"/>
    </source>
</evidence>
<evidence type="ECO:0000256" key="3">
    <source>
        <dbReference type="ARBA" id="ARBA00022525"/>
    </source>
</evidence>
<keyword evidence="4" id="KW-0646">Protease inhibitor</keyword>
<evidence type="ECO:0000256" key="1">
    <source>
        <dbReference type="ARBA" id="ARBA00004613"/>
    </source>
</evidence>
<keyword evidence="7" id="KW-0732">Signal</keyword>
<feature type="signal peptide" evidence="7">
    <location>
        <begin position="1"/>
        <end position="27"/>
    </location>
</feature>
<dbReference type="AlphaFoldDB" id="A0A895XJN6"/>
<proteinExistence type="inferred from homology"/>
<evidence type="ECO:0000256" key="6">
    <source>
        <dbReference type="ARBA" id="ARBA00023157"/>
    </source>
</evidence>
<accession>A0A895XJN6</accession>
<evidence type="ECO:0000256" key="7">
    <source>
        <dbReference type="SAM" id="SignalP"/>
    </source>
</evidence>
<protein>
    <recommendedName>
        <fullName evidence="8">Subtilisin inhibitor domain-containing protein</fullName>
    </recommendedName>
</protein>
<dbReference type="SUPFAM" id="SSF55399">
    <property type="entry name" value="Subtilisin inhibitor"/>
    <property type="match status" value="1"/>
</dbReference>
<dbReference type="KEGG" id="nav:JQS30_09315"/>
<dbReference type="RefSeq" id="WP_213170020.1">
    <property type="nucleotide sequence ID" value="NZ_CP070496.1"/>
</dbReference>
<reference evidence="9" key="1">
    <citation type="submission" date="2021-02" db="EMBL/GenBank/DDBJ databases">
        <title>Natronoglycomyces albus gen. nov., sp. nov, a haloalkaliphilic actinobacterium from a soda solonchak soil.</title>
        <authorList>
            <person name="Sorokin D.Y."/>
            <person name="Khijniak T.V."/>
            <person name="Zakharycheva A.P."/>
            <person name="Boueva O.V."/>
            <person name="Ariskina E.V."/>
            <person name="Hahnke R.L."/>
            <person name="Bunk B."/>
            <person name="Sproer C."/>
            <person name="Schumann P."/>
            <person name="Evtushenko L.I."/>
            <person name="Kublanov I.V."/>
        </authorList>
    </citation>
    <scope>NUCLEOTIDE SEQUENCE</scope>
    <source>
        <strain evidence="9">DSM 106290</strain>
    </source>
</reference>
<dbReference type="InterPro" id="IPR023549">
    <property type="entry name" value="Subtilisin_inhibitor"/>
</dbReference>